<gene>
    <name evidence="2" type="ORF">PBT88_19845</name>
</gene>
<feature type="compositionally biased region" description="Basic and acidic residues" evidence="1">
    <location>
        <begin position="128"/>
        <end position="162"/>
    </location>
</feature>
<evidence type="ECO:0000256" key="1">
    <source>
        <dbReference type="SAM" id="MobiDB-lite"/>
    </source>
</evidence>
<accession>A0ABY7NLF6</accession>
<feature type="compositionally biased region" description="Pro residues" evidence="1">
    <location>
        <begin position="95"/>
        <end position="114"/>
    </location>
</feature>
<dbReference type="Proteomes" id="UP001210865">
    <property type="component" value="Chromosome"/>
</dbReference>
<feature type="compositionally biased region" description="Basic and acidic residues" evidence="1">
    <location>
        <begin position="179"/>
        <end position="194"/>
    </location>
</feature>
<feature type="region of interest" description="Disordered" evidence="1">
    <location>
        <begin position="55"/>
        <end position="218"/>
    </location>
</feature>
<dbReference type="Pfam" id="PF13103">
    <property type="entry name" value="TonB_2"/>
    <property type="match status" value="1"/>
</dbReference>
<dbReference type="EMBL" id="CP115174">
    <property type="protein sequence ID" value="WBO22361.1"/>
    <property type="molecule type" value="Genomic_DNA"/>
</dbReference>
<protein>
    <submittedName>
        <fullName evidence="2">TonB C-terminal domain-containing protein</fullName>
    </submittedName>
</protein>
<evidence type="ECO:0000313" key="2">
    <source>
        <dbReference type="EMBL" id="WBO22361.1"/>
    </source>
</evidence>
<evidence type="ECO:0000313" key="3">
    <source>
        <dbReference type="Proteomes" id="UP001210865"/>
    </source>
</evidence>
<reference evidence="2 3" key="1">
    <citation type="submission" date="2022-12" db="EMBL/GenBank/DDBJ databases">
        <title>Sphingomonas abieness sp. nov., an endophytic bacterium isolated from Abies koreana.</title>
        <authorList>
            <person name="Jiang L."/>
            <person name="Lee J."/>
        </authorList>
    </citation>
    <scope>NUCLEOTIDE SEQUENCE [LARGE SCALE GENOMIC DNA]</scope>
    <source>
        <strain evidence="3">PAMB 00755</strain>
    </source>
</reference>
<dbReference type="SUPFAM" id="SSF74653">
    <property type="entry name" value="TolA/TonB C-terminal domain"/>
    <property type="match status" value="1"/>
</dbReference>
<dbReference type="RefSeq" id="WP_270077007.1">
    <property type="nucleotide sequence ID" value="NZ_CP115174.1"/>
</dbReference>
<name>A0ABY7NLF6_9SPHN</name>
<sequence length="327" mass="34200">MDRAERIGLGIAAAGHVALFVLLSLSLLSAHVPKPPVADPMDVQFVDKVALTSAAPKVSQEAPAPSQAPEQGQPEDTTPTPPPPKAEPVPKPEPRPTPPTPAPKPAPAKPTPPKPEPKPEPKPVPVKPEPKPKPEKPAPEKPAKPDKSRPDKARPEKPDKPTKAAPAKPTKATGLSSDFLKDLPQDKPGKDKPKGSRLGADFLKGLSPSKAPGKAATPRASAIGAQSLAGIGALIKQQVKPNYNPPTGGADAASIVTTLHITMARDGTVSNVEVVGHPSGGGSPYVRQADEAAIRAIRRSSPLHLPPELYEGGWQDITLNFRPDQMQ</sequence>
<organism evidence="2 3">
    <name type="scientific">Sphingomonas abietis</name>
    <dbReference type="NCBI Taxonomy" id="3012344"/>
    <lineage>
        <taxon>Bacteria</taxon>
        <taxon>Pseudomonadati</taxon>
        <taxon>Pseudomonadota</taxon>
        <taxon>Alphaproteobacteria</taxon>
        <taxon>Sphingomonadales</taxon>
        <taxon>Sphingomonadaceae</taxon>
        <taxon>Sphingomonas</taxon>
    </lineage>
</organism>
<dbReference type="Gene3D" id="3.30.1150.10">
    <property type="match status" value="1"/>
</dbReference>
<keyword evidence="3" id="KW-1185">Reference proteome</keyword>
<dbReference type="PRINTS" id="PR01217">
    <property type="entry name" value="PRICHEXTENSN"/>
</dbReference>
<proteinExistence type="predicted"/>
<feature type="compositionally biased region" description="Low complexity" evidence="1">
    <location>
        <begin position="163"/>
        <end position="173"/>
    </location>
</feature>